<dbReference type="AlphaFoldDB" id="A0A397T1Y7"/>
<protein>
    <submittedName>
        <fullName evidence="2">Uncharacterized protein</fullName>
    </submittedName>
</protein>
<sequence length="124" mass="13775">MKIPSTFLSIAFIAFILISLVTAKQPVDDEKLVKSFGECAISSIVTGVMFSNSISTIGAHTLFCVTFELFTGEENEKFLLAVVKEILLSIFMEITQKLLGINLGKTREIVKKIAMRAFRVLKQL</sequence>
<dbReference type="Proteomes" id="UP000265703">
    <property type="component" value="Unassembled WGS sequence"/>
</dbReference>
<feature type="chain" id="PRO_5017457836" evidence="1">
    <location>
        <begin position="24"/>
        <end position="124"/>
    </location>
</feature>
<keyword evidence="3" id="KW-1185">Reference proteome</keyword>
<accession>A0A397T1Y7</accession>
<reference evidence="2 3" key="1">
    <citation type="submission" date="2018-06" db="EMBL/GenBank/DDBJ databases">
        <title>Comparative genomics reveals the genomic features of Rhizophagus irregularis, R. cerebriforme, R. diaphanum and Gigaspora rosea, and their symbiotic lifestyle signature.</title>
        <authorList>
            <person name="Morin E."/>
            <person name="San Clemente H."/>
            <person name="Chen E.C.H."/>
            <person name="De La Providencia I."/>
            <person name="Hainaut M."/>
            <person name="Kuo A."/>
            <person name="Kohler A."/>
            <person name="Murat C."/>
            <person name="Tang N."/>
            <person name="Roy S."/>
            <person name="Loubradou J."/>
            <person name="Henrissat B."/>
            <person name="Grigoriev I.V."/>
            <person name="Corradi N."/>
            <person name="Roux C."/>
            <person name="Martin F.M."/>
        </authorList>
    </citation>
    <scope>NUCLEOTIDE SEQUENCE [LARGE SCALE GENOMIC DNA]</scope>
    <source>
        <strain evidence="2 3">DAOM 227022</strain>
    </source>
</reference>
<evidence type="ECO:0000313" key="3">
    <source>
        <dbReference type="Proteomes" id="UP000265703"/>
    </source>
</evidence>
<name>A0A397T1Y7_9GLOM</name>
<keyword evidence="1" id="KW-0732">Signal</keyword>
<gene>
    <name evidence="2" type="ORF">C1645_770312</name>
</gene>
<proteinExistence type="predicted"/>
<evidence type="ECO:0000256" key="1">
    <source>
        <dbReference type="SAM" id="SignalP"/>
    </source>
</evidence>
<dbReference type="EMBL" id="QKYT01000186">
    <property type="protein sequence ID" value="RIA90255.1"/>
    <property type="molecule type" value="Genomic_DNA"/>
</dbReference>
<evidence type="ECO:0000313" key="2">
    <source>
        <dbReference type="EMBL" id="RIA90255.1"/>
    </source>
</evidence>
<comment type="caution">
    <text evidence="2">The sequence shown here is derived from an EMBL/GenBank/DDBJ whole genome shotgun (WGS) entry which is preliminary data.</text>
</comment>
<feature type="signal peptide" evidence="1">
    <location>
        <begin position="1"/>
        <end position="23"/>
    </location>
</feature>
<organism evidence="2 3">
    <name type="scientific">Glomus cerebriforme</name>
    <dbReference type="NCBI Taxonomy" id="658196"/>
    <lineage>
        <taxon>Eukaryota</taxon>
        <taxon>Fungi</taxon>
        <taxon>Fungi incertae sedis</taxon>
        <taxon>Mucoromycota</taxon>
        <taxon>Glomeromycotina</taxon>
        <taxon>Glomeromycetes</taxon>
        <taxon>Glomerales</taxon>
        <taxon>Glomeraceae</taxon>
        <taxon>Glomus</taxon>
    </lineage>
</organism>